<dbReference type="Gene3D" id="2.60.40.1220">
    <property type="match status" value="1"/>
</dbReference>
<dbReference type="InterPro" id="IPR013320">
    <property type="entry name" value="ConA-like_dom_sf"/>
</dbReference>
<dbReference type="SMART" id="SM00560">
    <property type="entry name" value="LamGL"/>
    <property type="match status" value="1"/>
</dbReference>
<evidence type="ECO:0000256" key="1">
    <source>
        <dbReference type="ARBA" id="ARBA00022729"/>
    </source>
</evidence>
<evidence type="ECO:0000259" key="3">
    <source>
        <dbReference type="SMART" id="SM00560"/>
    </source>
</evidence>
<evidence type="ECO:0000256" key="2">
    <source>
        <dbReference type="ARBA" id="ARBA00023157"/>
    </source>
</evidence>
<dbReference type="Pfam" id="PF04151">
    <property type="entry name" value="PPC"/>
    <property type="match status" value="1"/>
</dbReference>
<keyword evidence="1" id="KW-0732">Signal</keyword>
<dbReference type="InterPro" id="IPR014755">
    <property type="entry name" value="Cu-Rt/internalin_Ig-like"/>
</dbReference>
<sequence>MTATLLVEGVIPKPEPGIFAQLNSPLGITTDLQGNVWIHTDRTSDHGVAIYDPNGSAKSYIPLGGFTDVAGVSYLATIRSNGNVLALGQNGLIRGIIPSTGQVQNWLNLPSLPVDTNNIYDIAQGRSWNFGGMILPAYSTYGDIAVFEHNNIADLFVTGISQAQTFPFVMRIRVNISTGTVAAKVVAASSASTAIFKLARGIAVNSQGIVATTLPYQGNPYPLPGTFDRAVSFSADFPESNVGIPEIQLDGAELWSCGMTTDSFGNFYVATGVKGTAIGSAGSGALVILTSDFKKITGMLTFTASLVDSRDVTISPKNDLAYMTIKNYNTVIYYPLPSQDTTPPTVTSTSPANGATNAAVSGNITATFSEAMDASTITTATFILNNGVIGTISYNSSTKTATFNPNTDLSYSTTYTAKITTGAKDSAGNAMASNYTWSFTTAPSSLNVTSFSINNSASSTSSRTVTLNNTTTGDPTEYMASESSAFTDATWQAYSMTPSFTLSAGNGAKTVYFMVRKGSAESTTVSDSILLSVTVPTPAPSPSPSPSPTPVGCTDAYETNDSFGTAYGPLTSGNNYTGKICSSTDTDYFRIEVARTGTITVNLSVPSNRDYDLRLYNSSQSRVASSEGGTGASEAINYYSSTTGTYYIRVYGYAGDYDESQTYTLSGTWPTTAPSSSNLQAYYPFNEGSGTVAGDSSGNGNHGRINGGAKWTTGRYGGGLRFDGTNDYVSIPRSNHNEVSVCAWFKKNANDKTRNDAIFGGYKNHSKVQLREGIDVRFPSNASNTLQFVLVTQDGSGVRTMRTAQWNLGNSVGRWHHLAGTYSKATGKQRLYVNGVLVNTQTHPAGNTIVPLTKYPDMRIGFSRVNAGYFKGVIDDARIYSRALTYREVRDVYNNP</sequence>
<dbReference type="STRING" id="1004156.AYP45_10060"/>
<dbReference type="Gene3D" id="2.60.120.380">
    <property type="match status" value="1"/>
</dbReference>
<dbReference type="InterPro" id="IPR006558">
    <property type="entry name" value="LamG-like"/>
</dbReference>
<dbReference type="Gene3D" id="2.60.120.200">
    <property type="match status" value="1"/>
</dbReference>
<dbReference type="Proteomes" id="UP000189681">
    <property type="component" value="Unassembled WGS sequence"/>
</dbReference>
<name>A0A1V4ASX4_9BACT</name>
<dbReference type="EMBL" id="AYTS01000087">
    <property type="protein sequence ID" value="OOP56248.1"/>
    <property type="molecule type" value="Genomic_DNA"/>
</dbReference>
<organism evidence="4 5">
    <name type="scientific">Candidatus Brocadia carolinensis</name>
    <dbReference type="NCBI Taxonomy" id="1004156"/>
    <lineage>
        <taxon>Bacteria</taxon>
        <taxon>Pseudomonadati</taxon>
        <taxon>Planctomycetota</taxon>
        <taxon>Candidatus Brocadiia</taxon>
        <taxon>Candidatus Brocadiales</taxon>
        <taxon>Candidatus Brocadiaceae</taxon>
        <taxon>Candidatus Brocadia</taxon>
    </lineage>
</organism>
<feature type="domain" description="LamG-like jellyroll fold" evidence="3">
    <location>
        <begin position="737"/>
        <end position="887"/>
    </location>
</feature>
<proteinExistence type="predicted"/>
<evidence type="ECO:0000313" key="5">
    <source>
        <dbReference type="Proteomes" id="UP000189681"/>
    </source>
</evidence>
<dbReference type="InterPro" id="IPR032812">
    <property type="entry name" value="SbsA_Ig"/>
</dbReference>
<dbReference type="Pfam" id="PF13205">
    <property type="entry name" value="Big_5"/>
    <property type="match status" value="1"/>
</dbReference>
<dbReference type="Pfam" id="PF13385">
    <property type="entry name" value="Laminin_G_3"/>
    <property type="match status" value="1"/>
</dbReference>
<comment type="caution">
    <text evidence="4">The sequence shown here is derived from an EMBL/GenBank/DDBJ whole genome shotgun (WGS) entry which is preliminary data.</text>
</comment>
<dbReference type="SUPFAM" id="SSF89260">
    <property type="entry name" value="Collagen-binding domain"/>
    <property type="match status" value="1"/>
</dbReference>
<accession>A0A1V4ASX4</accession>
<evidence type="ECO:0000313" key="4">
    <source>
        <dbReference type="EMBL" id="OOP56248.1"/>
    </source>
</evidence>
<dbReference type="InterPro" id="IPR007280">
    <property type="entry name" value="Peptidase_C_arc/bac"/>
</dbReference>
<protein>
    <recommendedName>
        <fullName evidence="3">LamG-like jellyroll fold domain-containing protein</fullName>
    </recommendedName>
</protein>
<dbReference type="SUPFAM" id="SSF49899">
    <property type="entry name" value="Concanavalin A-like lectins/glucanases"/>
    <property type="match status" value="1"/>
</dbReference>
<reference evidence="4 5" key="1">
    <citation type="journal article" date="2017" name="Water Res.">
        <title>Discovery and metagenomic analysis of an anammox bacterial enrichment related to Candidatus "Brocadia caroliniensis" in a full-scale glycerol-fed nitritation-denitritation separate centrate treatment process.</title>
        <authorList>
            <person name="Park H."/>
            <person name="Brotto A.C."/>
            <person name="van Loosdrecht M.C."/>
            <person name="Chandran K."/>
        </authorList>
    </citation>
    <scope>NUCLEOTIDE SEQUENCE [LARGE SCALE GENOMIC DNA]</scope>
    <source>
        <strain evidence="4">26THWARD</strain>
    </source>
</reference>
<gene>
    <name evidence="4" type="ORF">AYP45_10060</name>
</gene>
<keyword evidence="2" id="KW-1015">Disulfide bond</keyword>
<dbReference type="AlphaFoldDB" id="A0A1V4ASX4"/>
<dbReference type="SUPFAM" id="SSF63829">
    <property type="entry name" value="Calcium-dependent phosphotriesterase"/>
    <property type="match status" value="1"/>
</dbReference>